<dbReference type="AlphaFoldDB" id="A0A3M4LBA2"/>
<protein>
    <submittedName>
        <fullName evidence="2">Signal peptide protein</fullName>
    </submittedName>
</protein>
<gene>
    <name evidence="2" type="ORF">ALQ07_01286</name>
</gene>
<dbReference type="EMBL" id="RBRB01000026">
    <property type="protein sequence ID" value="RMQ38271.1"/>
    <property type="molecule type" value="Genomic_DNA"/>
</dbReference>
<organism evidence="2 3">
    <name type="scientific">Pseudomonas syringae pv. actinidiae</name>
    <dbReference type="NCBI Taxonomy" id="103796"/>
    <lineage>
        <taxon>Bacteria</taxon>
        <taxon>Pseudomonadati</taxon>
        <taxon>Pseudomonadota</taxon>
        <taxon>Gammaproteobacteria</taxon>
        <taxon>Pseudomonadales</taxon>
        <taxon>Pseudomonadaceae</taxon>
        <taxon>Pseudomonas</taxon>
        <taxon>Pseudomonas syringae</taxon>
    </lineage>
</organism>
<reference evidence="2 3" key="1">
    <citation type="submission" date="2018-08" db="EMBL/GenBank/DDBJ databases">
        <title>Recombination of ecologically and evolutionarily significant loci maintains genetic cohesion in the Pseudomonas syringae species complex.</title>
        <authorList>
            <person name="Dillon M."/>
            <person name="Thakur S."/>
            <person name="Almeida R.N.D."/>
            <person name="Weir B.S."/>
            <person name="Guttman D.S."/>
        </authorList>
    </citation>
    <scope>NUCLEOTIDE SEQUENCE [LARGE SCALE GENOMIC DNA]</scope>
    <source>
        <strain evidence="2 3">ICMP 19074</strain>
    </source>
</reference>
<dbReference type="RefSeq" id="WP_017702909.1">
    <property type="nucleotide sequence ID" value="NZ_RBRB01000026.1"/>
</dbReference>
<name>A0A3M4LBA2_PSESF</name>
<evidence type="ECO:0000313" key="3">
    <source>
        <dbReference type="Proteomes" id="UP000273140"/>
    </source>
</evidence>
<accession>A0A3M4LBA2</accession>
<sequence length="149" mass="16118">MRYFQQIIRHMAIVSSIVLLSFAAGCSKPADQQKQASGAVLSQKDDSQTAASKLGDLSAFHQIAIEVAGLVEKNDLPGAKARIKDLESAWDSAEAGIKPRAASDWHLLDKAIDRALSALRASNPDQQVCKASMDDLLKTFDTLQGKKRP</sequence>
<keyword evidence="1" id="KW-0732">Signal</keyword>
<proteinExistence type="predicted"/>
<evidence type="ECO:0000256" key="1">
    <source>
        <dbReference type="SAM" id="SignalP"/>
    </source>
</evidence>
<dbReference type="PROSITE" id="PS51257">
    <property type="entry name" value="PROKAR_LIPOPROTEIN"/>
    <property type="match status" value="1"/>
</dbReference>
<feature type="signal peptide" evidence="1">
    <location>
        <begin position="1"/>
        <end position="23"/>
    </location>
</feature>
<dbReference type="Proteomes" id="UP000273140">
    <property type="component" value="Unassembled WGS sequence"/>
</dbReference>
<evidence type="ECO:0000313" key="2">
    <source>
        <dbReference type="EMBL" id="RMQ38271.1"/>
    </source>
</evidence>
<comment type="caution">
    <text evidence="2">The sequence shown here is derived from an EMBL/GenBank/DDBJ whole genome shotgun (WGS) entry which is preliminary data.</text>
</comment>
<feature type="chain" id="PRO_5018224926" evidence="1">
    <location>
        <begin position="24"/>
        <end position="149"/>
    </location>
</feature>